<dbReference type="STRING" id="1237085.Ngar_c28850"/>
<dbReference type="BioCyc" id="CNIT1237085:G1324-2885-MONOMER"/>
<feature type="transmembrane region" description="Helical" evidence="1">
    <location>
        <begin position="7"/>
        <end position="25"/>
    </location>
</feature>
<dbReference type="InParanoid" id="K0INQ9"/>
<gene>
    <name evidence="2" type="ordered locus">Ngar_c28850</name>
</gene>
<name>K0INQ9_NITGG</name>
<evidence type="ECO:0000256" key="1">
    <source>
        <dbReference type="SAM" id="Phobius"/>
    </source>
</evidence>
<dbReference type="Proteomes" id="UP000008037">
    <property type="component" value="Chromosome"/>
</dbReference>
<protein>
    <submittedName>
        <fullName evidence="2">Uncharacterized protein</fullName>
    </submittedName>
</protein>
<dbReference type="KEGG" id="nga:Ngar_c28850"/>
<reference evidence="2 3" key="1">
    <citation type="journal article" date="2012" name="Environ. Microbiol.">
        <title>The genome of the ammonia-oxidizing Candidatus Nitrososphaera gargensis: insights into metabolic versatility and environmental adaptations.</title>
        <authorList>
            <person name="Spang A."/>
            <person name="Poehlein A."/>
            <person name="Offre P."/>
            <person name="Zumbragel S."/>
            <person name="Haider S."/>
            <person name="Rychlik N."/>
            <person name="Nowka B."/>
            <person name="Schmeisser C."/>
            <person name="Lebedeva E.V."/>
            <person name="Rattei T."/>
            <person name="Bohm C."/>
            <person name="Schmid M."/>
            <person name="Galushko A."/>
            <person name="Hatzenpichler R."/>
            <person name="Weinmaier T."/>
            <person name="Daniel R."/>
            <person name="Schleper C."/>
            <person name="Spieck E."/>
            <person name="Streit W."/>
            <person name="Wagner M."/>
        </authorList>
    </citation>
    <scope>NUCLEOTIDE SEQUENCE [LARGE SCALE GENOMIC DNA]</scope>
    <source>
        <strain evidence="3">Ga9.2</strain>
    </source>
</reference>
<dbReference type="HOGENOM" id="CLU_2875213_0_0_2"/>
<keyword evidence="1" id="KW-1133">Transmembrane helix</keyword>
<organism evidence="2 3">
    <name type="scientific">Nitrososphaera gargensis (strain Ga9.2)</name>
    <dbReference type="NCBI Taxonomy" id="1237085"/>
    <lineage>
        <taxon>Archaea</taxon>
        <taxon>Nitrososphaerota</taxon>
        <taxon>Nitrososphaeria</taxon>
        <taxon>Nitrososphaerales</taxon>
        <taxon>Nitrososphaeraceae</taxon>
        <taxon>Nitrososphaera</taxon>
    </lineage>
</organism>
<dbReference type="AlphaFoldDB" id="K0INQ9"/>
<keyword evidence="1" id="KW-0472">Membrane</keyword>
<keyword evidence="1" id="KW-0812">Transmembrane</keyword>
<keyword evidence="3" id="KW-1185">Reference proteome</keyword>
<evidence type="ECO:0000313" key="3">
    <source>
        <dbReference type="Proteomes" id="UP000008037"/>
    </source>
</evidence>
<proteinExistence type="predicted"/>
<accession>K0INQ9</accession>
<sequence length="63" mass="6776">MAVTKWMPYSSVGAAISFVVGFVFSLPPAQVIVSAAMTATLIFSGLFFQSYGRDKEEQAKAQP</sequence>
<dbReference type="EMBL" id="CP002408">
    <property type="protein sequence ID" value="AFU59804.1"/>
    <property type="molecule type" value="Genomic_DNA"/>
</dbReference>
<feature type="transmembrane region" description="Helical" evidence="1">
    <location>
        <begin position="31"/>
        <end position="48"/>
    </location>
</feature>
<evidence type="ECO:0000313" key="2">
    <source>
        <dbReference type="EMBL" id="AFU59804.1"/>
    </source>
</evidence>